<dbReference type="CDD" id="cd02696">
    <property type="entry name" value="MurNAc-LAA"/>
    <property type="match status" value="1"/>
</dbReference>
<keyword evidence="2" id="KW-1133">Transmembrane helix</keyword>
<dbReference type="Proteomes" id="UP000008457">
    <property type="component" value="Chromosome"/>
</dbReference>
<dbReference type="KEGG" id="mas:Mahau_1476"/>
<dbReference type="Pfam" id="PF01520">
    <property type="entry name" value="Amidase_3"/>
    <property type="match status" value="1"/>
</dbReference>
<reference evidence="5" key="1">
    <citation type="submission" date="2010-11" db="EMBL/GenBank/DDBJ databases">
        <title>The complete genome of Mahella australiensis DSM 15567.</title>
        <authorList>
            <consortium name="US DOE Joint Genome Institute (JGI-PGF)"/>
            <person name="Lucas S."/>
            <person name="Copeland A."/>
            <person name="Lapidus A."/>
            <person name="Bruce D."/>
            <person name="Goodwin L."/>
            <person name="Pitluck S."/>
            <person name="Kyrpides N."/>
            <person name="Mavromatis K."/>
            <person name="Pagani I."/>
            <person name="Ivanova N."/>
            <person name="Teshima H."/>
            <person name="Brettin T."/>
            <person name="Detter J.C."/>
            <person name="Han C."/>
            <person name="Tapia R."/>
            <person name="Land M."/>
            <person name="Hauser L."/>
            <person name="Markowitz V."/>
            <person name="Cheng J.-F."/>
            <person name="Hugenholtz P."/>
            <person name="Woyke T."/>
            <person name="Wu D."/>
            <person name="Spring S."/>
            <person name="Pukall R."/>
            <person name="Steenblock K."/>
            <person name="Schneider S."/>
            <person name="Klenk H.-P."/>
            <person name="Eisen J.A."/>
        </authorList>
    </citation>
    <scope>NUCLEOTIDE SEQUENCE [LARGE SCALE GENOMIC DNA]</scope>
    <source>
        <strain evidence="5">DSM 15567 / CIP 107919 / 50-1 BON</strain>
    </source>
</reference>
<dbReference type="SMART" id="SM00646">
    <property type="entry name" value="Ami_3"/>
    <property type="match status" value="1"/>
</dbReference>
<dbReference type="RefSeq" id="WP_013781096.1">
    <property type="nucleotide sequence ID" value="NC_015520.1"/>
</dbReference>
<evidence type="ECO:0000259" key="3">
    <source>
        <dbReference type="SMART" id="SM00646"/>
    </source>
</evidence>
<dbReference type="HOGENOM" id="CLU_014322_7_0_9"/>
<dbReference type="AlphaFoldDB" id="F3ZXZ7"/>
<sequence>MIIIDLSRIKRIRMAVVAAAILVSIMVWNLSYTSIMETFKDNAKGIIVIDAGHGGNDMGASSRSGVSERDINLIIAKKLEGLLQREGFKVILTRRDEKAIAPTKSKDMAKRVDIANSSDADIFVSIHLNKFSQSQYYGAQTFYMEGSQQGEKLAKAIQSRLLEELDRGNTRQAKASNSYYVIRNVKMPAVIVECGFLSNPDEEKLLQQDEYQQDIAHAIYMGIKDYFSAAAGTP</sequence>
<organism evidence="4 5">
    <name type="scientific">Mahella australiensis (strain DSM 15567 / CIP 107919 / 50-1 BON)</name>
    <dbReference type="NCBI Taxonomy" id="697281"/>
    <lineage>
        <taxon>Bacteria</taxon>
        <taxon>Bacillati</taxon>
        <taxon>Bacillota</taxon>
        <taxon>Clostridia</taxon>
        <taxon>Thermoanaerobacterales</taxon>
        <taxon>Thermoanaerobacterales Family IV. Incertae Sedis</taxon>
        <taxon>Mahella</taxon>
    </lineage>
</organism>
<reference evidence="4 5" key="2">
    <citation type="journal article" date="2011" name="Stand. Genomic Sci.">
        <title>Complete genome sequence of Mahella australiensis type strain (50-1 BON).</title>
        <authorList>
            <person name="Sikorski J."/>
            <person name="Teshima H."/>
            <person name="Nolan M."/>
            <person name="Lucas S."/>
            <person name="Hammon N."/>
            <person name="Deshpande S."/>
            <person name="Cheng J.F."/>
            <person name="Pitluck S."/>
            <person name="Liolios K."/>
            <person name="Pagani I."/>
            <person name="Ivanova N."/>
            <person name="Huntemann M."/>
            <person name="Mavromatis K."/>
            <person name="Ovchinikova G."/>
            <person name="Pati A."/>
            <person name="Tapia R."/>
            <person name="Han C."/>
            <person name="Goodwin L."/>
            <person name="Chen A."/>
            <person name="Palaniappan K."/>
            <person name="Land M."/>
            <person name="Hauser L."/>
            <person name="Ngatchou-Djao O.D."/>
            <person name="Rohde M."/>
            <person name="Pukall R."/>
            <person name="Spring S."/>
            <person name="Abt B."/>
            <person name="Goker M."/>
            <person name="Detter J.C."/>
            <person name="Woyke T."/>
            <person name="Bristow J."/>
            <person name="Markowitz V."/>
            <person name="Hugenholtz P."/>
            <person name="Eisen J.A."/>
            <person name="Kyrpides N.C."/>
            <person name="Klenk H.P."/>
            <person name="Lapidus A."/>
        </authorList>
    </citation>
    <scope>NUCLEOTIDE SEQUENCE [LARGE SCALE GENOMIC DNA]</scope>
    <source>
        <strain evidence="5">DSM 15567 / CIP 107919 / 50-1 BON</strain>
    </source>
</reference>
<evidence type="ECO:0000313" key="5">
    <source>
        <dbReference type="Proteomes" id="UP000008457"/>
    </source>
</evidence>
<keyword evidence="1 4" id="KW-0378">Hydrolase</keyword>
<accession>F3ZXZ7</accession>
<dbReference type="InterPro" id="IPR050695">
    <property type="entry name" value="N-acetylmuramoyl_amidase_3"/>
</dbReference>
<proteinExistence type="predicted"/>
<dbReference type="InterPro" id="IPR014234">
    <property type="entry name" value="Spore_CwlD"/>
</dbReference>
<dbReference type="NCBIfam" id="TIGR02883">
    <property type="entry name" value="spore_cwlD"/>
    <property type="match status" value="1"/>
</dbReference>
<dbReference type="GO" id="GO:0008745">
    <property type="term" value="F:N-acetylmuramoyl-L-alanine amidase activity"/>
    <property type="evidence" value="ECO:0007669"/>
    <property type="project" value="UniProtKB-EC"/>
</dbReference>
<dbReference type="SUPFAM" id="SSF53187">
    <property type="entry name" value="Zn-dependent exopeptidases"/>
    <property type="match status" value="1"/>
</dbReference>
<keyword evidence="5" id="KW-1185">Reference proteome</keyword>
<keyword evidence="2" id="KW-0812">Transmembrane</keyword>
<dbReference type="Gene3D" id="3.40.630.40">
    <property type="entry name" value="Zn-dependent exopeptidases"/>
    <property type="match status" value="1"/>
</dbReference>
<evidence type="ECO:0000256" key="1">
    <source>
        <dbReference type="ARBA" id="ARBA00022801"/>
    </source>
</evidence>
<protein>
    <submittedName>
        <fullName evidence="4">N-acetylmuramoyl-L-alanine amidase CwlD</fullName>
        <ecNumber evidence="4">3.5.1.28</ecNumber>
    </submittedName>
</protein>
<dbReference type="EMBL" id="CP002360">
    <property type="protein sequence ID" value="AEE96667.1"/>
    <property type="molecule type" value="Genomic_DNA"/>
</dbReference>
<gene>
    <name evidence="4" type="ordered locus">Mahau_1476</name>
</gene>
<dbReference type="EC" id="3.5.1.28" evidence="4"/>
<evidence type="ECO:0000256" key="2">
    <source>
        <dbReference type="SAM" id="Phobius"/>
    </source>
</evidence>
<name>F3ZXZ7_MAHA5</name>
<dbReference type="InterPro" id="IPR002508">
    <property type="entry name" value="MurNAc-LAA_cat"/>
</dbReference>
<evidence type="ECO:0000313" key="4">
    <source>
        <dbReference type="EMBL" id="AEE96667.1"/>
    </source>
</evidence>
<dbReference type="STRING" id="697281.Mahau_1476"/>
<dbReference type="eggNOG" id="COG0860">
    <property type="taxonomic scope" value="Bacteria"/>
</dbReference>
<keyword evidence="2" id="KW-0472">Membrane</keyword>
<dbReference type="PANTHER" id="PTHR30404:SF0">
    <property type="entry name" value="N-ACETYLMURAMOYL-L-ALANINE AMIDASE AMIC"/>
    <property type="match status" value="1"/>
</dbReference>
<feature type="transmembrane region" description="Helical" evidence="2">
    <location>
        <begin position="12"/>
        <end position="30"/>
    </location>
</feature>
<dbReference type="PANTHER" id="PTHR30404">
    <property type="entry name" value="N-ACETYLMURAMOYL-L-ALANINE AMIDASE"/>
    <property type="match status" value="1"/>
</dbReference>
<dbReference type="GO" id="GO:0030288">
    <property type="term" value="C:outer membrane-bounded periplasmic space"/>
    <property type="evidence" value="ECO:0007669"/>
    <property type="project" value="TreeGrafter"/>
</dbReference>
<feature type="domain" description="MurNAc-LAA" evidence="3">
    <location>
        <begin position="112"/>
        <end position="224"/>
    </location>
</feature>
<dbReference type="GO" id="GO:0009253">
    <property type="term" value="P:peptidoglycan catabolic process"/>
    <property type="evidence" value="ECO:0007669"/>
    <property type="project" value="InterPro"/>
</dbReference>